<evidence type="ECO:0000256" key="1">
    <source>
        <dbReference type="SAM" id="MobiDB-lite"/>
    </source>
</evidence>
<feature type="compositionally biased region" description="Pro residues" evidence="1">
    <location>
        <begin position="75"/>
        <end position="88"/>
    </location>
</feature>
<feature type="compositionally biased region" description="Basic and acidic residues" evidence="1">
    <location>
        <begin position="52"/>
        <end position="67"/>
    </location>
</feature>
<keyword evidence="3" id="KW-1185">Reference proteome</keyword>
<reference evidence="3" key="1">
    <citation type="journal article" date="2019" name="Int. J. Syst. Evol. Microbiol.">
        <title>The Global Catalogue of Microorganisms (GCM) 10K type strain sequencing project: providing services to taxonomists for standard genome sequencing and annotation.</title>
        <authorList>
            <consortium name="The Broad Institute Genomics Platform"/>
            <consortium name="The Broad Institute Genome Sequencing Center for Infectious Disease"/>
            <person name="Wu L."/>
            <person name="Ma J."/>
        </authorList>
    </citation>
    <scope>NUCLEOTIDE SEQUENCE [LARGE SCALE GENOMIC DNA]</scope>
    <source>
        <strain evidence="3">KLKA75</strain>
    </source>
</reference>
<sequence>MFGIGGFTDVGEADAVGEELAAAEEAWGEYQERRRAAELAKERAENPWGRTQLERERMMVEATREANELLNGDPPARPTPPPGPPAPPRKALSRADSEQQAEQRRREMGELMFQVLPPERKQKIIEDRQRFCRELSEFMKVLTADRKSEADDARRSRAEARISHLRTKLADPLYEAAKAYEAQLHEDDLPQPSARRKFSWRRWPRKK</sequence>
<feature type="compositionally biased region" description="Basic and acidic residues" evidence="1">
    <location>
        <begin position="93"/>
        <end position="109"/>
    </location>
</feature>
<proteinExistence type="predicted"/>
<evidence type="ECO:0000313" key="3">
    <source>
        <dbReference type="Proteomes" id="UP001595872"/>
    </source>
</evidence>
<dbReference type="EMBL" id="JBHSIT010000001">
    <property type="protein sequence ID" value="MFC4906648.1"/>
    <property type="molecule type" value="Genomic_DNA"/>
</dbReference>
<dbReference type="RefSeq" id="WP_378252331.1">
    <property type="nucleotide sequence ID" value="NZ_JBHSIT010000001.1"/>
</dbReference>
<name>A0ABV9TRB0_9ACTN</name>
<feature type="region of interest" description="Disordered" evidence="1">
    <location>
        <begin position="37"/>
        <end position="111"/>
    </location>
</feature>
<accession>A0ABV9TRB0</accession>
<organism evidence="2 3">
    <name type="scientific">Actinomadura gamaensis</name>
    <dbReference type="NCBI Taxonomy" id="1763541"/>
    <lineage>
        <taxon>Bacteria</taxon>
        <taxon>Bacillati</taxon>
        <taxon>Actinomycetota</taxon>
        <taxon>Actinomycetes</taxon>
        <taxon>Streptosporangiales</taxon>
        <taxon>Thermomonosporaceae</taxon>
        <taxon>Actinomadura</taxon>
    </lineage>
</organism>
<dbReference type="Proteomes" id="UP001595872">
    <property type="component" value="Unassembled WGS sequence"/>
</dbReference>
<evidence type="ECO:0000313" key="2">
    <source>
        <dbReference type="EMBL" id="MFC4906648.1"/>
    </source>
</evidence>
<comment type="caution">
    <text evidence="2">The sequence shown here is derived from an EMBL/GenBank/DDBJ whole genome shotgun (WGS) entry which is preliminary data.</text>
</comment>
<gene>
    <name evidence="2" type="ORF">ACFPCY_04915</name>
</gene>
<protein>
    <submittedName>
        <fullName evidence="2">Uncharacterized protein</fullName>
    </submittedName>
</protein>